<comment type="caution">
    <text evidence="2">The sequence shown here is derived from an EMBL/GenBank/DDBJ whole genome shotgun (WGS) entry which is preliminary data.</text>
</comment>
<evidence type="ECO:0000313" key="2">
    <source>
        <dbReference type="EMBL" id="KAF3274753.1"/>
    </source>
</evidence>
<evidence type="ECO:0000313" key="3">
    <source>
        <dbReference type="Proteomes" id="UP000474640"/>
    </source>
</evidence>
<protein>
    <submittedName>
        <fullName evidence="2">Uncharacterized protein</fullName>
    </submittedName>
</protein>
<gene>
    <name evidence="2" type="ORF">TWF970_007734</name>
</gene>
<name>A0A7C8VAH6_ORBOL</name>
<dbReference type="Proteomes" id="UP000474640">
    <property type="component" value="Unassembled WGS sequence"/>
</dbReference>
<sequence length="454" mass="50967">MIPLPVLYCLRRKPHFYNSKATSFSRSSLQLLNLATQKLTFWSSYLSRVYSINAIFPLNPYWRLFFSDNSVYLQVINSNLRQLVKNRETRCPIHLLGDPYRPPEGPANNSLAFGISVLYQASVILQRSGDIPMEKININLEHPDIKAIFEKTGFNSRDGLVHAVNRLRGYAESFVEAGNSLRKFLEWAGRYATSGGPNELLKYIYRARVLTGYPGMIPGIDKSILAVELKTEAKDEFVERFIEAVQLLQEAVILSSDEAVAWSGSLQFPEGVDESLVPEGPWQNRNLISVMYKIAGLFKCWLTPIYTTMQNLQQLTPPPEFQVGLEFESRPEGNTVMGEPKGWEWDQGTDMFPGLLIQKKKSGPSTGTDISEPRIWEEETDPSDIRVGYINYNLNAPITVAQNPPNNVLAVNEIQEEAGDVGNSESSGSIALSGEVEQAGGTLSMRMEEEEQQE</sequence>
<dbReference type="EMBL" id="JAABOJ010000042">
    <property type="protein sequence ID" value="KAF3274753.1"/>
    <property type="molecule type" value="Genomic_DNA"/>
</dbReference>
<feature type="region of interest" description="Disordered" evidence="1">
    <location>
        <begin position="418"/>
        <end position="454"/>
    </location>
</feature>
<feature type="region of interest" description="Disordered" evidence="1">
    <location>
        <begin position="359"/>
        <end position="379"/>
    </location>
</feature>
<proteinExistence type="predicted"/>
<accession>A0A7C8VAH6</accession>
<dbReference type="OrthoDB" id="10346425at2759"/>
<organism evidence="2 3">
    <name type="scientific">Orbilia oligospora</name>
    <name type="common">Nematode-trapping fungus</name>
    <name type="synonym">Arthrobotrys oligospora</name>
    <dbReference type="NCBI Taxonomy" id="2813651"/>
    <lineage>
        <taxon>Eukaryota</taxon>
        <taxon>Fungi</taxon>
        <taxon>Dikarya</taxon>
        <taxon>Ascomycota</taxon>
        <taxon>Pezizomycotina</taxon>
        <taxon>Orbiliomycetes</taxon>
        <taxon>Orbiliales</taxon>
        <taxon>Orbiliaceae</taxon>
        <taxon>Orbilia</taxon>
    </lineage>
</organism>
<dbReference type="AlphaFoldDB" id="A0A7C8VAH6"/>
<evidence type="ECO:0000256" key="1">
    <source>
        <dbReference type="SAM" id="MobiDB-lite"/>
    </source>
</evidence>
<reference evidence="2 3" key="1">
    <citation type="submission" date="2020-01" db="EMBL/GenBank/DDBJ databases">
        <authorList>
            <person name="Palmer J.M."/>
        </authorList>
    </citation>
    <scope>NUCLEOTIDE SEQUENCE [LARGE SCALE GENOMIC DNA]</scope>
    <source>
        <strain evidence="2 3">TWF970</strain>
    </source>
</reference>